<dbReference type="PANTHER" id="PTHR23121:SF9">
    <property type="entry name" value="SODIUM-DEPENDENT GLUCOSE TRANSPORTER 1"/>
    <property type="match status" value="1"/>
</dbReference>
<protein>
    <recommendedName>
        <fullName evidence="7">Major facilitator superfamily (MFS) profile domain-containing protein</fullName>
    </recommendedName>
</protein>
<evidence type="ECO:0000256" key="2">
    <source>
        <dbReference type="ARBA" id="ARBA00022989"/>
    </source>
</evidence>
<evidence type="ECO:0000256" key="3">
    <source>
        <dbReference type="ARBA" id="ARBA00023136"/>
    </source>
</evidence>
<feature type="transmembrane region" description="Helical" evidence="4">
    <location>
        <begin position="46"/>
        <end position="74"/>
    </location>
</feature>
<dbReference type="InterPro" id="IPR036259">
    <property type="entry name" value="MFS_trans_sf"/>
</dbReference>
<evidence type="ECO:0000313" key="6">
    <source>
        <dbReference type="Proteomes" id="UP001642483"/>
    </source>
</evidence>
<gene>
    <name evidence="5" type="ORF">CVLEPA_LOCUS20683</name>
</gene>
<evidence type="ECO:0008006" key="7">
    <source>
        <dbReference type="Google" id="ProtNLM"/>
    </source>
</evidence>
<keyword evidence="6" id="KW-1185">Reference proteome</keyword>
<organism evidence="5 6">
    <name type="scientific">Clavelina lepadiformis</name>
    <name type="common">Light-bulb sea squirt</name>
    <name type="synonym">Ascidia lepadiformis</name>
    <dbReference type="NCBI Taxonomy" id="159417"/>
    <lineage>
        <taxon>Eukaryota</taxon>
        <taxon>Metazoa</taxon>
        <taxon>Chordata</taxon>
        <taxon>Tunicata</taxon>
        <taxon>Ascidiacea</taxon>
        <taxon>Aplousobranchia</taxon>
        <taxon>Clavelinidae</taxon>
        <taxon>Clavelina</taxon>
    </lineage>
</organism>
<evidence type="ECO:0000256" key="4">
    <source>
        <dbReference type="SAM" id="Phobius"/>
    </source>
</evidence>
<keyword evidence="1 4" id="KW-0812">Transmembrane</keyword>
<dbReference type="PANTHER" id="PTHR23121">
    <property type="entry name" value="SODIUM-DEPENDENT GLUCOSE TRANSPORTER 1"/>
    <property type="match status" value="1"/>
</dbReference>
<accession>A0ABP0GCX4</accession>
<evidence type="ECO:0000313" key="5">
    <source>
        <dbReference type="EMBL" id="CAK8688696.1"/>
    </source>
</evidence>
<evidence type="ECO:0000256" key="1">
    <source>
        <dbReference type="ARBA" id="ARBA00022692"/>
    </source>
</evidence>
<sequence>MRDMPKENNIAEVQVSENLLGGDGIVKHNDSTKDSISKVSSNVPRYLMTAALSAGFFGVGSSLSILGLALPTLASNLNKTIDDVSLVLIARGGGYVSGSFIAGILER</sequence>
<name>A0ABP0GCX4_CLALP</name>
<keyword evidence="3 4" id="KW-0472">Membrane</keyword>
<comment type="caution">
    <text evidence="5">The sequence shown here is derived from an EMBL/GenBank/DDBJ whole genome shotgun (WGS) entry which is preliminary data.</text>
</comment>
<dbReference type="SUPFAM" id="SSF103473">
    <property type="entry name" value="MFS general substrate transporter"/>
    <property type="match status" value="1"/>
</dbReference>
<dbReference type="Proteomes" id="UP001642483">
    <property type="component" value="Unassembled WGS sequence"/>
</dbReference>
<keyword evidence="2 4" id="KW-1133">Transmembrane helix</keyword>
<dbReference type="EMBL" id="CAWYQH010000108">
    <property type="protein sequence ID" value="CAK8688696.1"/>
    <property type="molecule type" value="Genomic_DNA"/>
</dbReference>
<reference evidence="5 6" key="1">
    <citation type="submission" date="2024-02" db="EMBL/GenBank/DDBJ databases">
        <authorList>
            <person name="Daric V."/>
            <person name="Darras S."/>
        </authorList>
    </citation>
    <scope>NUCLEOTIDE SEQUENCE [LARGE SCALE GENOMIC DNA]</scope>
</reference>
<proteinExistence type="predicted"/>
<feature type="transmembrane region" description="Helical" evidence="4">
    <location>
        <begin position="86"/>
        <end position="105"/>
    </location>
</feature>